<reference evidence="1 2" key="1">
    <citation type="submission" date="2018-08" db="EMBL/GenBank/DDBJ databases">
        <title>Henriciella mobilis sp. nov., isolated from seawater.</title>
        <authorList>
            <person name="Cheng H."/>
            <person name="Wu Y.-H."/>
            <person name="Xu X.-W."/>
            <person name="Guo L.-L."/>
        </authorList>
    </citation>
    <scope>NUCLEOTIDE SEQUENCE [LARGE SCALE GENOMIC DNA]</scope>
    <source>
        <strain evidence="1 2">CCUG67844</strain>
    </source>
</reference>
<comment type="caution">
    <text evidence="1">The sequence shown here is derived from an EMBL/GenBank/DDBJ whole genome shotgun (WGS) entry which is preliminary data.</text>
</comment>
<protein>
    <submittedName>
        <fullName evidence="1">Uncharacterized protein</fullName>
    </submittedName>
</protein>
<organism evidence="1 2">
    <name type="scientific">Henriciella algicola</name>
    <dbReference type="NCBI Taxonomy" id="1608422"/>
    <lineage>
        <taxon>Bacteria</taxon>
        <taxon>Pseudomonadati</taxon>
        <taxon>Pseudomonadota</taxon>
        <taxon>Alphaproteobacteria</taxon>
        <taxon>Hyphomonadales</taxon>
        <taxon>Hyphomonadaceae</taxon>
        <taxon>Henriciella</taxon>
    </lineage>
</organism>
<dbReference type="EMBL" id="QWGA01000007">
    <property type="protein sequence ID" value="RIJ28973.1"/>
    <property type="molecule type" value="Genomic_DNA"/>
</dbReference>
<evidence type="ECO:0000313" key="2">
    <source>
        <dbReference type="Proteomes" id="UP000265845"/>
    </source>
</evidence>
<gene>
    <name evidence="1" type="ORF">D1222_11430</name>
</gene>
<name>A0A399RE92_9PROT</name>
<proteinExistence type="predicted"/>
<dbReference type="AlphaFoldDB" id="A0A399RE92"/>
<sequence>MNGWERSVTFRGSGRDDINYTMYTLHTTATERPGVMFSCSDEYGLNVLYSFEGVDFIELLHGKRASRLRSIPVYLWVGDYAFDLAFYNVRRRDRVLANQKASQAAVAMGALLQDLPIRIKATNYFDETLDLPPLDEEVGRFIDVCQKAAELAETVRKSESGK</sequence>
<keyword evidence="2" id="KW-1185">Reference proteome</keyword>
<dbReference type="Proteomes" id="UP000265845">
    <property type="component" value="Unassembled WGS sequence"/>
</dbReference>
<evidence type="ECO:0000313" key="1">
    <source>
        <dbReference type="EMBL" id="RIJ28973.1"/>
    </source>
</evidence>
<accession>A0A399RE92</accession>